<sequence length="361" mass="40383">MSEQRTFSPPPPPKENRSRRSDQIGAGVGAGMRIIGFLAVLLMILFWCSGITMVQPNEVALLTRFGKLVGDTPGEQIQPPGILLALPYPMDEVIRIPVKEEREIAIDRLQLSSASLDSAELDPIRDGYVLCGDQHILQTNVRVKYRISDPVAFHFQAEQPERVLKEAAAASIVQTIAGWNAMDTLRLQRSSSMDAVERLPIVVRERLQRRLDQLGLGIEVSAVEFREIIPTPQLAEAFENVQSEQIHIETRKREAEGFAARTIPQAEAESYTLVNEATRFQTDVTTKADEEVTLFDKVYSQYLANPELVWSRLYLEAMEEIMQSVGRLKFVTPGTRIVISPKSSAEKSPAVVNDSTKEQQP</sequence>
<dbReference type="InterPro" id="IPR010201">
    <property type="entry name" value="HflK"/>
</dbReference>
<dbReference type="Proteomes" id="UP000253562">
    <property type="component" value="Unassembled WGS sequence"/>
</dbReference>
<dbReference type="PANTHER" id="PTHR43327:SF2">
    <property type="entry name" value="MODULATOR OF FTSH PROTEASE HFLK"/>
    <property type="match status" value="1"/>
</dbReference>
<evidence type="ECO:0000313" key="9">
    <source>
        <dbReference type="EMBL" id="RCS54456.1"/>
    </source>
</evidence>
<evidence type="ECO:0000256" key="5">
    <source>
        <dbReference type="ARBA" id="ARBA00023136"/>
    </source>
</evidence>
<dbReference type="SMART" id="SM00244">
    <property type="entry name" value="PHB"/>
    <property type="match status" value="1"/>
</dbReference>
<dbReference type="Gene3D" id="3.30.479.30">
    <property type="entry name" value="Band 7 domain"/>
    <property type="match status" value="1"/>
</dbReference>
<dbReference type="EMBL" id="QPEX01000010">
    <property type="protein sequence ID" value="RCS54456.1"/>
    <property type="molecule type" value="Genomic_DNA"/>
</dbReference>
<dbReference type="Pfam" id="PF01145">
    <property type="entry name" value="Band_7"/>
    <property type="match status" value="1"/>
</dbReference>
<feature type="region of interest" description="Disordered" evidence="6">
    <location>
        <begin position="341"/>
        <end position="361"/>
    </location>
</feature>
<proteinExistence type="inferred from homology"/>
<dbReference type="GO" id="GO:0008233">
    <property type="term" value="F:peptidase activity"/>
    <property type="evidence" value="ECO:0007669"/>
    <property type="project" value="UniProtKB-KW"/>
</dbReference>
<evidence type="ECO:0000256" key="2">
    <source>
        <dbReference type="ARBA" id="ARBA00006971"/>
    </source>
</evidence>
<evidence type="ECO:0000256" key="1">
    <source>
        <dbReference type="ARBA" id="ARBA00004167"/>
    </source>
</evidence>
<evidence type="ECO:0000256" key="3">
    <source>
        <dbReference type="ARBA" id="ARBA00022692"/>
    </source>
</evidence>
<evidence type="ECO:0000256" key="6">
    <source>
        <dbReference type="SAM" id="MobiDB-lite"/>
    </source>
</evidence>
<keyword evidence="4 7" id="KW-1133">Transmembrane helix</keyword>
<comment type="similarity">
    <text evidence="2">Belongs to the band 7/mec-2 family. HflK subfamily.</text>
</comment>
<dbReference type="InterPro" id="IPR001107">
    <property type="entry name" value="Band_7"/>
</dbReference>
<dbReference type="AlphaFoldDB" id="A0A368KVW8"/>
<evidence type="ECO:0000256" key="7">
    <source>
        <dbReference type="SAM" id="Phobius"/>
    </source>
</evidence>
<keyword evidence="9" id="KW-0645">Protease</keyword>
<feature type="region of interest" description="Disordered" evidence="6">
    <location>
        <begin position="1"/>
        <end position="22"/>
    </location>
</feature>
<gene>
    <name evidence="9" type="ORF">DTL42_04755</name>
</gene>
<dbReference type="InterPro" id="IPR050710">
    <property type="entry name" value="Band7/mec-2_domain"/>
</dbReference>
<evidence type="ECO:0000259" key="8">
    <source>
        <dbReference type="SMART" id="SM00244"/>
    </source>
</evidence>
<organism evidence="9 10">
    <name type="scientific">Bremerella cremea</name>
    <dbReference type="NCBI Taxonomy" id="1031537"/>
    <lineage>
        <taxon>Bacteria</taxon>
        <taxon>Pseudomonadati</taxon>
        <taxon>Planctomycetota</taxon>
        <taxon>Planctomycetia</taxon>
        <taxon>Pirellulales</taxon>
        <taxon>Pirellulaceae</taxon>
        <taxon>Bremerella</taxon>
    </lineage>
</organism>
<comment type="subcellular location">
    <subcellularLocation>
        <location evidence="1">Membrane</location>
        <topology evidence="1">Single-pass membrane protein</topology>
    </subcellularLocation>
</comment>
<dbReference type="PANTHER" id="PTHR43327">
    <property type="entry name" value="STOMATIN-LIKE PROTEIN 2, MITOCHONDRIAL"/>
    <property type="match status" value="1"/>
</dbReference>
<dbReference type="InterPro" id="IPR036013">
    <property type="entry name" value="Band_7/SPFH_dom_sf"/>
</dbReference>
<keyword evidence="5 7" id="KW-0472">Membrane</keyword>
<reference evidence="9 10" key="1">
    <citation type="submission" date="2018-07" db="EMBL/GenBank/DDBJ databases">
        <title>Comparative genomes isolates from brazilian mangrove.</title>
        <authorList>
            <person name="De Araujo J.E."/>
            <person name="Taketani R.G."/>
            <person name="Silva M.C.P."/>
            <person name="Lourenco M.V."/>
            <person name="Oliveira V.M."/>
            <person name="Andreote F.D."/>
        </authorList>
    </citation>
    <scope>NUCLEOTIDE SEQUENCE [LARGE SCALE GENOMIC DNA]</scope>
    <source>
        <strain evidence="9 10">HEX PRIS-MGV</strain>
    </source>
</reference>
<dbReference type="OrthoDB" id="9779595at2"/>
<dbReference type="CDD" id="cd03404">
    <property type="entry name" value="SPFH_HflK"/>
    <property type="match status" value="1"/>
</dbReference>
<evidence type="ECO:0000313" key="10">
    <source>
        <dbReference type="Proteomes" id="UP000253562"/>
    </source>
</evidence>
<dbReference type="SUPFAM" id="SSF117892">
    <property type="entry name" value="Band 7/SPFH domain"/>
    <property type="match status" value="1"/>
</dbReference>
<dbReference type="GO" id="GO:0006508">
    <property type="term" value="P:proteolysis"/>
    <property type="evidence" value="ECO:0007669"/>
    <property type="project" value="UniProtKB-KW"/>
</dbReference>
<comment type="caution">
    <text evidence="9">The sequence shown here is derived from an EMBL/GenBank/DDBJ whole genome shotgun (WGS) entry which is preliminary data.</text>
</comment>
<dbReference type="RefSeq" id="WP_114367522.1">
    <property type="nucleotide sequence ID" value="NZ_QPEX01000010.1"/>
</dbReference>
<protein>
    <submittedName>
        <fullName evidence="9">Protease modulator HflK</fullName>
    </submittedName>
</protein>
<feature type="domain" description="Band 7" evidence="8">
    <location>
        <begin position="49"/>
        <end position="242"/>
    </location>
</feature>
<dbReference type="GO" id="GO:0016020">
    <property type="term" value="C:membrane"/>
    <property type="evidence" value="ECO:0007669"/>
    <property type="project" value="UniProtKB-SubCell"/>
</dbReference>
<keyword evidence="3 7" id="KW-0812">Transmembrane</keyword>
<name>A0A368KVW8_9BACT</name>
<keyword evidence="9" id="KW-0378">Hydrolase</keyword>
<feature type="transmembrane region" description="Helical" evidence="7">
    <location>
        <begin position="24"/>
        <end position="47"/>
    </location>
</feature>
<evidence type="ECO:0000256" key="4">
    <source>
        <dbReference type="ARBA" id="ARBA00022989"/>
    </source>
</evidence>
<accession>A0A368KVW8</accession>